<evidence type="ECO:0000313" key="2">
    <source>
        <dbReference type="Proteomes" id="UP000235507"/>
    </source>
</evidence>
<accession>A0A8T9AJE1</accession>
<sequence length="71" mass="7517">MSFGQALTQDSITAHAKSQLTLQEQRTAGAGNPAQEWSTTMVEMCRLIAPAQPAHAQGAHAPGHEQALCFS</sequence>
<dbReference type="Proteomes" id="UP000235507">
    <property type="component" value="Unassembled WGS sequence"/>
</dbReference>
<evidence type="ECO:0000313" key="1">
    <source>
        <dbReference type="EMBL" id="TSE02979.1"/>
    </source>
</evidence>
<dbReference type="EMBL" id="PNOT02000328">
    <property type="protein sequence ID" value="TSE02979.1"/>
    <property type="molecule type" value="Genomic_DNA"/>
</dbReference>
<dbReference type="AlphaFoldDB" id="A0A8T9AJE1"/>
<dbReference type="OrthoDB" id="8100407at2"/>
<organism evidence="1 2">
    <name type="scientific">Mesorhizobium intechi</name>
    <dbReference type="NCBI Taxonomy" id="537601"/>
    <lineage>
        <taxon>Bacteria</taxon>
        <taxon>Pseudomonadati</taxon>
        <taxon>Pseudomonadota</taxon>
        <taxon>Alphaproteobacteria</taxon>
        <taxon>Hyphomicrobiales</taxon>
        <taxon>Phyllobacteriaceae</taxon>
        <taxon>Mesorhizobium</taxon>
    </lineage>
</organism>
<proteinExistence type="predicted"/>
<dbReference type="RefSeq" id="WP_133117143.1">
    <property type="nucleotide sequence ID" value="NZ_PNOT02000328.1"/>
</dbReference>
<gene>
    <name evidence="1" type="ORF">C1D09_027965</name>
</gene>
<keyword evidence="2" id="KW-1185">Reference proteome</keyword>
<dbReference type="GeneID" id="61056595"/>
<name>A0A8T9AJE1_9HYPH</name>
<reference evidence="1" key="1">
    <citation type="submission" date="2019-07" db="EMBL/GenBank/DDBJ databases">
        <title>Mesorhizobum intechiensis sp. nov. isolated from nodules of Lotus tenuis growing in lowlands of the Flooding Pampa, Argentina.</title>
        <authorList>
            <person name="Estrella M.J."/>
            <person name="Torres Tejerizo G.A."/>
            <person name="Cumpa Velazquez L.M."/>
            <person name="Fontana F."/>
            <person name="Hansen L."/>
            <person name="Pistorio M."/>
            <person name="Sannazzaro A.I."/>
        </authorList>
    </citation>
    <scope>NUCLEOTIDE SEQUENCE</scope>
    <source>
        <strain evidence="1">BD68</strain>
    </source>
</reference>
<protein>
    <submittedName>
        <fullName evidence="1">Uncharacterized protein</fullName>
    </submittedName>
</protein>
<comment type="caution">
    <text evidence="1">The sequence shown here is derived from an EMBL/GenBank/DDBJ whole genome shotgun (WGS) entry which is preliminary data.</text>
</comment>